<comment type="caution">
    <text evidence="9">The sequence shown here is derived from an EMBL/GenBank/DDBJ whole genome shotgun (WGS) entry which is preliminary data.</text>
</comment>
<keyword evidence="6 7" id="KW-0472">Membrane</keyword>
<feature type="transmembrane region" description="Helical" evidence="7">
    <location>
        <begin position="312"/>
        <end position="332"/>
    </location>
</feature>
<dbReference type="GO" id="GO:0005886">
    <property type="term" value="C:plasma membrane"/>
    <property type="evidence" value="ECO:0007669"/>
    <property type="project" value="UniProtKB-SubCell"/>
</dbReference>
<evidence type="ECO:0000256" key="3">
    <source>
        <dbReference type="ARBA" id="ARBA00022475"/>
    </source>
</evidence>
<feature type="transmembrane region" description="Helical" evidence="7">
    <location>
        <begin position="68"/>
        <end position="88"/>
    </location>
</feature>
<accession>A0A2S6G653</accession>
<dbReference type="PANTHER" id="PTHR30250:SF10">
    <property type="entry name" value="LIPOPOLYSACCHARIDE BIOSYNTHESIS PROTEIN WZXC"/>
    <property type="match status" value="1"/>
</dbReference>
<evidence type="ECO:0000256" key="6">
    <source>
        <dbReference type="ARBA" id="ARBA00023136"/>
    </source>
</evidence>
<dbReference type="AlphaFoldDB" id="A0A2S6G653"/>
<feature type="transmembrane region" description="Helical" evidence="7">
    <location>
        <begin position="126"/>
        <end position="148"/>
    </location>
</feature>
<proteinExistence type="inferred from homology"/>
<name>A0A2S6G653_9GAMM</name>
<feature type="transmembrane region" description="Helical" evidence="7">
    <location>
        <begin position="399"/>
        <end position="420"/>
    </location>
</feature>
<comment type="subcellular location">
    <subcellularLocation>
        <location evidence="1">Cell membrane</location>
        <topology evidence="1">Multi-pass membrane protein</topology>
    </subcellularLocation>
</comment>
<comment type="similarity">
    <text evidence="2">Belongs to the polysaccharide synthase family.</text>
</comment>
<keyword evidence="11" id="KW-1185">Reference proteome</keyword>
<feature type="transmembrane region" description="Helical" evidence="7">
    <location>
        <begin position="100"/>
        <end position="119"/>
    </location>
</feature>
<sequence>MAMVAVVLGFGTVFTDMGVNSAYVQRSDVTQAQRSSLFWLNLFFGVGLTLTVLALSPMIAGFFGEKRLTPLLMLSSTVFGITALGQQLKMTAEKALDFRPVASIEVVAALSGFVAAVIAAYSGKGVYALVIGAVVNATTVTLLAWLILARGWRPLWRFRYADVRSFLGFGGALAANNLVNEVNRGVDLLLGGRMLAASALGLYSLPRQLVFQIQGMVNPIITRVGFPLIAQVQADTHKVRSIYLKTLNMTAATNAPLYVGIAFFAPQVITIMLGDKWLAATDLLRLLAIWGFFRSTGNPVGSLLLGMGRADLALKWNLVSLCLVPPILWFGAQFGTEGLAWSLLGFALVMFIPGWFFLVRPLCHAGLLSYSIATIRPALIATIAIGTAYGLTLPFTNPYLHLVVAVLISGPLYFGISILLNREWWDAIRELTSLGGRKD</sequence>
<gene>
    <name evidence="9" type="ORF">B0H24_101259</name>
    <name evidence="8" type="ORF">BY455_11359</name>
</gene>
<evidence type="ECO:0000313" key="9">
    <source>
        <dbReference type="EMBL" id="PPK54615.1"/>
    </source>
</evidence>
<protein>
    <submittedName>
        <fullName evidence="9">PST family polysaccharide transporter/teichuronic acid exporter/lipopolysaccharide exporter</fullName>
    </submittedName>
</protein>
<feature type="transmembrane region" description="Helical" evidence="7">
    <location>
        <begin position="286"/>
        <end position="305"/>
    </location>
</feature>
<keyword evidence="5 7" id="KW-1133">Transmembrane helix</keyword>
<dbReference type="EMBL" id="PTIU01000012">
    <property type="protein sequence ID" value="PPK54615.1"/>
    <property type="molecule type" value="Genomic_DNA"/>
</dbReference>
<dbReference type="Pfam" id="PF13440">
    <property type="entry name" value="Polysacc_synt_3"/>
    <property type="match status" value="1"/>
</dbReference>
<dbReference type="EMBL" id="PTIT01000013">
    <property type="protein sequence ID" value="PPK51362.1"/>
    <property type="molecule type" value="Genomic_DNA"/>
</dbReference>
<feature type="transmembrane region" description="Helical" evidence="7">
    <location>
        <begin position="255"/>
        <end position="274"/>
    </location>
</feature>
<dbReference type="Proteomes" id="UP000239648">
    <property type="component" value="Unassembled WGS sequence"/>
</dbReference>
<feature type="transmembrane region" description="Helical" evidence="7">
    <location>
        <begin position="370"/>
        <end position="393"/>
    </location>
</feature>
<feature type="transmembrane region" description="Helical" evidence="7">
    <location>
        <begin position="338"/>
        <end position="358"/>
    </location>
</feature>
<keyword evidence="4 7" id="KW-0812">Transmembrane</keyword>
<dbReference type="PANTHER" id="PTHR30250">
    <property type="entry name" value="PST FAMILY PREDICTED COLANIC ACID TRANSPORTER"/>
    <property type="match status" value="1"/>
</dbReference>
<evidence type="ECO:0000256" key="7">
    <source>
        <dbReference type="SAM" id="Phobius"/>
    </source>
</evidence>
<dbReference type="InterPro" id="IPR050833">
    <property type="entry name" value="Poly_Biosynth_Transport"/>
</dbReference>
<dbReference type="CDD" id="cd13127">
    <property type="entry name" value="MATE_tuaB_like"/>
    <property type="match status" value="1"/>
</dbReference>
<dbReference type="NCBIfam" id="NF007773">
    <property type="entry name" value="PRK10459.1"/>
    <property type="match status" value="1"/>
</dbReference>
<evidence type="ECO:0000313" key="11">
    <source>
        <dbReference type="Proteomes" id="UP000239648"/>
    </source>
</evidence>
<reference evidence="9 10" key="2">
    <citation type="submission" date="2018-02" db="EMBL/GenBank/DDBJ databases">
        <title>Subsurface microbial communities from deep shales in Ohio and West Virginia, USA.</title>
        <authorList>
            <person name="Wrighton K."/>
        </authorList>
    </citation>
    <scope>NUCLEOTIDE SEQUENCE [LARGE SCALE GENOMIC DNA]</scope>
    <source>
        <strain evidence="9 10">UTICA-S1B9</strain>
    </source>
</reference>
<keyword evidence="3" id="KW-1003">Cell membrane</keyword>
<evidence type="ECO:0000256" key="1">
    <source>
        <dbReference type="ARBA" id="ARBA00004651"/>
    </source>
</evidence>
<reference evidence="8 11" key="1">
    <citation type="submission" date="2018-02" db="EMBL/GenBank/DDBJ databases">
        <title>Deep subsurface shale carbon reservoir microbial communities from Ohio and West Virginia, USA.</title>
        <authorList>
            <person name="Wrighton K."/>
        </authorList>
    </citation>
    <scope>NUCLEOTIDE SEQUENCE [LARGE SCALE GENOMIC DNA]</scope>
    <source>
        <strain evidence="8 11">UTICA-S1B6</strain>
    </source>
</reference>
<evidence type="ECO:0000256" key="4">
    <source>
        <dbReference type="ARBA" id="ARBA00022692"/>
    </source>
</evidence>
<feature type="transmembrane region" description="Helical" evidence="7">
    <location>
        <begin position="36"/>
        <end position="56"/>
    </location>
</feature>
<evidence type="ECO:0000256" key="2">
    <source>
        <dbReference type="ARBA" id="ARBA00007430"/>
    </source>
</evidence>
<evidence type="ECO:0000313" key="10">
    <source>
        <dbReference type="Proteomes" id="UP000239446"/>
    </source>
</evidence>
<organism evidence="9 10">
    <name type="scientific">Marinobacter persicus</name>
    <dbReference type="NCBI Taxonomy" id="930118"/>
    <lineage>
        <taxon>Bacteria</taxon>
        <taxon>Pseudomonadati</taxon>
        <taxon>Pseudomonadota</taxon>
        <taxon>Gammaproteobacteria</taxon>
        <taxon>Pseudomonadales</taxon>
        <taxon>Marinobacteraceae</taxon>
        <taxon>Marinobacter</taxon>
    </lineage>
</organism>
<dbReference type="Proteomes" id="UP000239446">
    <property type="component" value="Unassembled WGS sequence"/>
</dbReference>
<evidence type="ECO:0000313" key="8">
    <source>
        <dbReference type="EMBL" id="PPK51362.1"/>
    </source>
</evidence>
<evidence type="ECO:0000256" key="5">
    <source>
        <dbReference type="ARBA" id="ARBA00022989"/>
    </source>
</evidence>